<feature type="compositionally biased region" description="Polar residues" evidence="1">
    <location>
        <begin position="64"/>
        <end position="80"/>
    </location>
</feature>
<sequence>MSAMGATEGMGQFGGFGGAAGSGVGGTRPRLTTPSAATPLQSSYPTAPTPSFPGPPTPTLFPSQQPSLNPTLTPQHQPSLSARPPATHQPAMSMPRPTSTPSYTNALGGGGGGYLYGVGVGQQGLITPGLMPTPYAMPSGAGTLGLGGLQQQQQQQQQQMQIIAPAGGAGGTGGMAVGAPGTTPAVRKQAFRDALQAATTPPPQPGTVLSHGLPPQGEVAAAGGVGGGSKWTAKYLKNSELHEVVNTLLELAFSAPHPALRAGKVVIHITPGPCDHISGSSVIPGGLKQQLRGKLLAVRVHNMGSGWSCEFPIRPNCDVTLFDKFSGLAEMVQENWFVLCAILKDQFGVLMAEDHSATSAAKPLQMSDSLLGSFGSSNGNGRTDSEPPLTPATKPRCQMCRRATLSITLHKVV</sequence>
<organism evidence="2">
    <name type="scientific">Dunaliella tertiolecta</name>
    <name type="common">Green alga</name>
    <dbReference type="NCBI Taxonomy" id="3047"/>
    <lineage>
        <taxon>Eukaryota</taxon>
        <taxon>Viridiplantae</taxon>
        <taxon>Chlorophyta</taxon>
        <taxon>core chlorophytes</taxon>
        <taxon>Chlorophyceae</taxon>
        <taxon>CS clade</taxon>
        <taxon>Chlamydomonadales</taxon>
        <taxon>Dunaliellaceae</taxon>
        <taxon>Dunaliella</taxon>
    </lineage>
</organism>
<name>A0A7S3VU72_DUNTE</name>
<feature type="compositionally biased region" description="Low complexity" evidence="1">
    <location>
        <begin position="1"/>
        <end position="10"/>
    </location>
</feature>
<accession>A0A7S3VU72</accession>
<feature type="region of interest" description="Disordered" evidence="1">
    <location>
        <begin position="375"/>
        <end position="394"/>
    </location>
</feature>
<proteinExistence type="predicted"/>
<evidence type="ECO:0000256" key="1">
    <source>
        <dbReference type="SAM" id="MobiDB-lite"/>
    </source>
</evidence>
<dbReference type="EMBL" id="HBIP01034408">
    <property type="protein sequence ID" value="CAE0505927.1"/>
    <property type="molecule type" value="Transcribed_RNA"/>
</dbReference>
<gene>
    <name evidence="2" type="ORF">DTER00134_LOCUS21000</name>
</gene>
<reference evidence="2" key="1">
    <citation type="submission" date="2021-01" db="EMBL/GenBank/DDBJ databases">
        <authorList>
            <person name="Corre E."/>
            <person name="Pelletier E."/>
            <person name="Niang G."/>
            <person name="Scheremetjew M."/>
            <person name="Finn R."/>
            <person name="Kale V."/>
            <person name="Holt S."/>
            <person name="Cochrane G."/>
            <person name="Meng A."/>
            <person name="Brown T."/>
            <person name="Cohen L."/>
        </authorList>
    </citation>
    <scope>NUCLEOTIDE SEQUENCE</scope>
    <source>
        <strain evidence="2">CCMP1320</strain>
    </source>
</reference>
<evidence type="ECO:0000313" key="2">
    <source>
        <dbReference type="EMBL" id="CAE0505927.1"/>
    </source>
</evidence>
<feature type="compositionally biased region" description="Polar residues" evidence="1">
    <location>
        <begin position="30"/>
        <end position="44"/>
    </location>
</feature>
<protein>
    <submittedName>
        <fullName evidence="2">Uncharacterized protein</fullName>
    </submittedName>
</protein>
<feature type="compositionally biased region" description="Pro residues" evidence="1">
    <location>
        <begin position="47"/>
        <end position="59"/>
    </location>
</feature>
<dbReference type="AlphaFoldDB" id="A0A7S3VU72"/>
<feature type="compositionally biased region" description="Gly residues" evidence="1">
    <location>
        <begin position="11"/>
        <end position="26"/>
    </location>
</feature>
<feature type="compositionally biased region" description="Polar residues" evidence="1">
    <location>
        <begin position="96"/>
        <end position="105"/>
    </location>
</feature>
<feature type="region of interest" description="Disordered" evidence="1">
    <location>
        <begin position="1"/>
        <end position="105"/>
    </location>
</feature>